<dbReference type="Gene3D" id="3.30.559.70">
    <property type="entry name" value="Choline/Carnitine o-acyltransferase, domain 2"/>
    <property type="match status" value="1"/>
</dbReference>
<evidence type="ECO:0000256" key="5">
    <source>
        <dbReference type="ARBA" id="ARBA00012781"/>
    </source>
</evidence>
<evidence type="ECO:0000256" key="9">
    <source>
        <dbReference type="ARBA" id="ARBA00022833"/>
    </source>
</evidence>
<keyword evidence="16" id="KW-1185">Reference proteome</keyword>
<evidence type="ECO:0000256" key="1">
    <source>
        <dbReference type="ARBA" id="ARBA00001947"/>
    </source>
</evidence>
<dbReference type="EC" id="3.5.4.3" evidence="5"/>
<evidence type="ECO:0000256" key="3">
    <source>
        <dbReference type="ARBA" id="ARBA00005232"/>
    </source>
</evidence>
<dbReference type="NCBIfam" id="TIGR02967">
    <property type="entry name" value="guan_deamin"/>
    <property type="match status" value="1"/>
</dbReference>
<dbReference type="OrthoDB" id="240216at2759"/>
<gene>
    <name evidence="15" type="ORF">THRCLA_02073</name>
</gene>
<dbReference type="FunFam" id="3.20.20.140:FF:000022">
    <property type="entry name" value="Guanine deaminase"/>
    <property type="match status" value="1"/>
</dbReference>
<proteinExistence type="inferred from homology"/>
<dbReference type="PANTHER" id="PTHR22589:SF103">
    <property type="entry name" value="CARNITINE O-ACETYL-TRANSFERASE, ISOFORM A-RELATED"/>
    <property type="match status" value="1"/>
</dbReference>
<evidence type="ECO:0000256" key="2">
    <source>
        <dbReference type="ARBA" id="ARBA00004984"/>
    </source>
</evidence>
<keyword evidence="10 15" id="KW-0012">Acyltransferase</keyword>
<keyword evidence="8" id="KW-0378">Hydrolase</keyword>
<evidence type="ECO:0000259" key="13">
    <source>
        <dbReference type="Pfam" id="PF00755"/>
    </source>
</evidence>
<dbReference type="Gene3D" id="3.20.20.140">
    <property type="entry name" value="Metal-dependent hydrolases"/>
    <property type="match status" value="1"/>
</dbReference>
<reference evidence="15 16" key="1">
    <citation type="journal article" date="2014" name="Genome Biol. Evol.">
        <title>The secreted proteins of Achlya hypogyna and Thraustotheca clavata identify the ancestral oomycete secretome and reveal gene acquisitions by horizontal gene transfer.</title>
        <authorList>
            <person name="Misner I."/>
            <person name="Blouin N."/>
            <person name="Leonard G."/>
            <person name="Richards T.A."/>
            <person name="Lane C.E."/>
        </authorList>
    </citation>
    <scope>NUCLEOTIDE SEQUENCE [LARGE SCALE GENOMIC DNA]</scope>
    <source>
        <strain evidence="15 16">ATCC 34112</strain>
    </source>
</reference>
<evidence type="ECO:0000256" key="10">
    <source>
        <dbReference type="ARBA" id="ARBA00023315"/>
    </source>
</evidence>
<keyword evidence="6 15" id="KW-0808">Transferase</keyword>
<name>A0A1W0A6M4_9STRA</name>
<evidence type="ECO:0000256" key="4">
    <source>
        <dbReference type="ARBA" id="ARBA00006745"/>
    </source>
</evidence>
<keyword evidence="9" id="KW-0862">Zinc</keyword>
<dbReference type="AlphaFoldDB" id="A0A1W0A6M4"/>
<comment type="similarity">
    <text evidence="4">Belongs to the metallo-dependent hydrolases superfamily. ATZ/TRZ family.</text>
</comment>
<evidence type="ECO:0000256" key="11">
    <source>
        <dbReference type="ARBA" id="ARBA00051148"/>
    </source>
</evidence>
<feature type="active site" description="Proton acceptor" evidence="12">
    <location>
        <position position="328"/>
    </location>
</feature>
<dbReference type="STRING" id="74557.A0A1W0A6M4"/>
<organism evidence="15 16">
    <name type="scientific">Thraustotheca clavata</name>
    <dbReference type="NCBI Taxonomy" id="74557"/>
    <lineage>
        <taxon>Eukaryota</taxon>
        <taxon>Sar</taxon>
        <taxon>Stramenopiles</taxon>
        <taxon>Oomycota</taxon>
        <taxon>Saprolegniomycetes</taxon>
        <taxon>Saprolegniales</taxon>
        <taxon>Achlyaceae</taxon>
        <taxon>Thraustotheca</taxon>
    </lineage>
</organism>
<dbReference type="Pfam" id="PF01979">
    <property type="entry name" value="Amidohydro_1"/>
    <property type="match status" value="1"/>
</dbReference>
<sequence length="1084" mass="121676">MSYPNGVRECWGDYREEEDLEVASQPLYQYQKKLPNLPVPSLEETCAVYLKTVRPLATDAEFEGTKKAVKEFLAGPLGPELQRRLVERAASRPNTSYLAEWWNTLGYLQVRDPVVFYVSYFFHFSDAAHALQRSQVGRAASLLVATMEFRNQVASGTRPPETLGRGKTPICSTAYKYMFNACRIPHRGDDSYRIYDPSLNHHVVVMRHNKFFKVNQPSTPLTFLEWTSVLEKIIAIAGAKESSIGVLTSQDRDIWADGREQLLVDGNEASLRDIESAICVVCLDDETPVSRTEVARALWHGNGRNRFYDKTIQLIVFENGKAGILAEHSMLDGMAMSVYADFMLSGLRNQTIDLGSMTVDNATLLSRLPKVNQIPFNVSRATLHNIERAEHSFDLLVDDHELHVESFYGYGNNLIKTFKCSPDAYVQMAIQLAARKFWGKDVGTYEASQVRPYLHGRTETTRSCSIASKAFVDTMVKAAPIEKLTEKAKLCRDACNSHVNYMKRAAQSKGVDRHFLGLRLLLKPGESAAIFDDPLFARSKYWQISTSHLTNELFDGWGWGEVVSDGVGIAYSIKKNSVHFNIACRKTIPLSMSRSFGHLLEESLLEMRAVFEAEKDLKLPAKLYRFELAYHRQTTSFFILLAMAFITAYKGVVVHSIGFGSLQVLQRGLIGATEAGKIEFVHDLDQIDIDTIAFDKLVDYGNKLLLPGFVDGHAHAPQYSFLGIGMHLPLLDWLNTYTFPHEAKFADVVCARSMYTKAVSRHVRNGTTTCSYFATIHLDSCKELVDIVESIGQRGYIGKVNMDRNATPELTETTEQSLADTASFIEYVLEKEDDLLTPVITPRFVPSTTSELMYGLAELSHAHSLPVQSHLSENTNEILWIRDLHPECNSYTEVYDAHGLLHERSYMAHCIWCSSDERALLKNKQSAIIHCPNSNFSLTSGVLNVRRCLREGIKVGLGSDVSGGYTTSMLDALRNTVIASKLIALGHGSNKEPEDIQETPLSYAEAFHLATVGGAECLNLQDKIGNFVPGKELDMLVVDLQVDDSPVDEFEHDDALNRFQKFLFVGDDRNITHVYVRGRLVHER</sequence>
<dbReference type="InterPro" id="IPR039551">
    <property type="entry name" value="Cho/carn_acyl_trans"/>
</dbReference>
<dbReference type="InterPro" id="IPR032466">
    <property type="entry name" value="Metal_Hydrolase"/>
</dbReference>
<comment type="pathway">
    <text evidence="2">Purine metabolism; guanine degradation; xanthine from guanine: step 1/1.</text>
</comment>
<dbReference type="GO" id="GO:0008270">
    <property type="term" value="F:zinc ion binding"/>
    <property type="evidence" value="ECO:0007669"/>
    <property type="project" value="InterPro"/>
</dbReference>
<dbReference type="PANTHER" id="PTHR22589">
    <property type="entry name" value="CARNITINE O-ACYLTRANSFERASE"/>
    <property type="match status" value="1"/>
</dbReference>
<dbReference type="PROSITE" id="PS00440">
    <property type="entry name" value="ACYLTRANSF_C_2"/>
    <property type="match status" value="1"/>
</dbReference>
<dbReference type="SUPFAM" id="SSF51556">
    <property type="entry name" value="Metallo-dependent hydrolases"/>
    <property type="match status" value="1"/>
</dbReference>
<protein>
    <recommendedName>
        <fullName evidence="5">guanine deaminase</fullName>
        <ecNumber evidence="5">3.5.4.3</ecNumber>
    </recommendedName>
</protein>
<dbReference type="GO" id="GO:0006147">
    <property type="term" value="P:guanine catabolic process"/>
    <property type="evidence" value="ECO:0007669"/>
    <property type="project" value="UniProtKB-UniPathway"/>
</dbReference>
<feature type="domain" description="Amidohydrolase-related" evidence="14">
    <location>
        <begin position="705"/>
        <end position="1081"/>
    </location>
</feature>
<dbReference type="InterPro" id="IPR014311">
    <property type="entry name" value="Guanine_deaminase"/>
</dbReference>
<comment type="catalytic activity">
    <reaction evidence="11">
        <text>guanine + H2O + H(+) = xanthine + NH4(+)</text>
        <dbReference type="Rhea" id="RHEA:14665"/>
        <dbReference type="ChEBI" id="CHEBI:15377"/>
        <dbReference type="ChEBI" id="CHEBI:15378"/>
        <dbReference type="ChEBI" id="CHEBI:16235"/>
        <dbReference type="ChEBI" id="CHEBI:17712"/>
        <dbReference type="ChEBI" id="CHEBI:28938"/>
        <dbReference type="EC" id="3.5.4.3"/>
    </reaction>
</comment>
<dbReference type="UniPathway" id="UPA00603">
    <property type="reaction ID" value="UER00660"/>
</dbReference>
<comment type="caution">
    <text evidence="15">The sequence shown here is derived from an EMBL/GenBank/DDBJ whole genome shotgun (WGS) entry which is preliminary data.</text>
</comment>
<dbReference type="Gene3D" id="3.30.559.10">
    <property type="entry name" value="Chloramphenicol acetyltransferase-like domain"/>
    <property type="match status" value="1"/>
</dbReference>
<dbReference type="Proteomes" id="UP000243217">
    <property type="component" value="Unassembled WGS sequence"/>
</dbReference>
<dbReference type="EMBL" id="JNBS01000411">
    <property type="protein sequence ID" value="OQS05831.1"/>
    <property type="molecule type" value="Genomic_DNA"/>
</dbReference>
<dbReference type="InterPro" id="IPR000542">
    <property type="entry name" value="Carn_acyl_trans"/>
</dbReference>
<dbReference type="InterPro" id="IPR023213">
    <property type="entry name" value="CAT-like_dom_sf"/>
</dbReference>
<comment type="similarity">
    <text evidence="3">Belongs to the carnitine/choline acetyltransferase family.</text>
</comment>
<dbReference type="InterPro" id="IPR006680">
    <property type="entry name" value="Amidohydro-rel"/>
</dbReference>
<evidence type="ECO:0000256" key="7">
    <source>
        <dbReference type="ARBA" id="ARBA00022723"/>
    </source>
</evidence>
<evidence type="ECO:0000313" key="15">
    <source>
        <dbReference type="EMBL" id="OQS05831.1"/>
    </source>
</evidence>
<evidence type="ECO:0000256" key="6">
    <source>
        <dbReference type="ARBA" id="ARBA00022679"/>
    </source>
</evidence>
<comment type="cofactor">
    <cofactor evidence="1">
        <name>Zn(2+)</name>
        <dbReference type="ChEBI" id="CHEBI:29105"/>
    </cofactor>
</comment>
<dbReference type="Gene3D" id="2.30.40.10">
    <property type="entry name" value="Urease, subunit C, domain 1"/>
    <property type="match status" value="1"/>
</dbReference>
<dbReference type="GO" id="GO:0008892">
    <property type="term" value="F:guanine deaminase activity"/>
    <property type="evidence" value="ECO:0007669"/>
    <property type="project" value="UniProtKB-EC"/>
</dbReference>
<dbReference type="InterPro" id="IPR042231">
    <property type="entry name" value="Cho/carn_acyl_trans_2"/>
</dbReference>
<accession>A0A1W0A6M4</accession>
<feature type="domain" description="Choline/carnitine acyltransferase" evidence="13">
    <location>
        <begin position="37"/>
        <end position="602"/>
    </location>
</feature>
<dbReference type="InterPro" id="IPR011059">
    <property type="entry name" value="Metal-dep_hydrolase_composite"/>
</dbReference>
<evidence type="ECO:0000256" key="8">
    <source>
        <dbReference type="ARBA" id="ARBA00022801"/>
    </source>
</evidence>
<evidence type="ECO:0000256" key="12">
    <source>
        <dbReference type="PIRSR" id="PIRSR600542-1"/>
    </source>
</evidence>
<dbReference type="GO" id="GO:0016746">
    <property type="term" value="F:acyltransferase activity"/>
    <property type="evidence" value="ECO:0007669"/>
    <property type="project" value="UniProtKB-KW"/>
</dbReference>
<keyword evidence="7" id="KW-0479">Metal-binding</keyword>
<dbReference type="Pfam" id="PF00755">
    <property type="entry name" value="Carn_acyltransf"/>
    <property type="match status" value="1"/>
</dbReference>
<dbReference type="SUPFAM" id="SSF52777">
    <property type="entry name" value="CoA-dependent acyltransferases"/>
    <property type="match status" value="2"/>
</dbReference>
<evidence type="ECO:0000313" key="16">
    <source>
        <dbReference type="Proteomes" id="UP000243217"/>
    </source>
</evidence>
<evidence type="ECO:0000259" key="14">
    <source>
        <dbReference type="Pfam" id="PF01979"/>
    </source>
</evidence>